<evidence type="ECO:0000259" key="3">
    <source>
        <dbReference type="Pfam" id="PF07510"/>
    </source>
</evidence>
<dbReference type="InterPro" id="IPR011089">
    <property type="entry name" value="GmrSD_C"/>
</dbReference>
<name>A0A221W273_9PSEU</name>
<dbReference type="Proteomes" id="UP000204221">
    <property type="component" value="Chromosome"/>
</dbReference>
<dbReference type="OrthoDB" id="5196645at2"/>
<sequence>MRHVKAWVTALAAVLGVSALSGCSVEDVEAFLSSPSDSPSAAEGPAAESSAAARERLDELPVSPAGPMDGYSRDRFPHWITISPGCNTREAVLSRDGENVETDDECRAVSGSWLSPYDGQTWTDAADLDIDHMVPLAEAWRSGAADWSDDRREEFANDMERAQLFAVTNSVNRSKGDQAPDQWMPPLEDYWCTYSVHWIEVKHHYELSVTEEEKATLQETLDGC</sequence>
<feature type="compositionally biased region" description="Low complexity" evidence="1">
    <location>
        <begin position="33"/>
        <end position="52"/>
    </location>
</feature>
<proteinExistence type="predicted"/>
<keyword evidence="2" id="KW-0732">Signal</keyword>
<feature type="domain" description="GmrSD restriction endonucleases C-terminal" evidence="3">
    <location>
        <begin position="120"/>
        <end position="218"/>
    </location>
</feature>
<dbReference type="AlphaFoldDB" id="A0A221W273"/>
<evidence type="ECO:0000256" key="2">
    <source>
        <dbReference type="SAM" id="SignalP"/>
    </source>
</evidence>
<evidence type="ECO:0000313" key="4">
    <source>
        <dbReference type="EMBL" id="ASO19803.1"/>
    </source>
</evidence>
<evidence type="ECO:0000313" key="5">
    <source>
        <dbReference type="Proteomes" id="UP000204221"/>
    </source>
</evidence>
<dbReference type="RefSeq" id="WP_093941248.1">
    <property type="nucleotide sequence ID" value="NZ_CP022521.1"/>
</dbReference>
<dbReference type="PANTHER" id="PTHR24094">
    <property type="entry name" value="SECRETED PROTEIN"/>
    <property type="match status" value="1"/>
</dbReference>
<accession>A0A221W273</accession>
<dbReference type="PANTHER" id="PTHR24094:SF15">
    <property type="entry name" value="AMP-DEPENDENT SYNTHETASE_LIGASE DOMAIN-CONTAINING PROTEIN-RELATED"/>
    <property type="match status" value="1"/>
</dbReference>
<protein>
    <recommendedName>
        <fullName evidence="3">GmrSD restriction endonucleases C-terminal domain-containing protein</fullName>
    </recommendedName>
</protein>
<dbReference type="EMBL" id="CP022521">
    <property type="protein sequence ID" value="ASO19803.1"/>
    <property type="molecule type" value="Genomic_DNA"/>
</dbReference>
<dbReference type="PROSITE" id="PS51257">
    <property type="entry name" value="PROKAR_LIPOPROTEIN"/>
    <property type="match status" value="1"/>
</dbReference>
<feature type="chain" id="PRO_5044257254" description="GmrSD restriction endonucleases C-terminal domain-containing protein" evidence="2">
    <location>
        <begin position="22"/>
        <end position="224"/>
    </location>
</feature>
<feature type="signal peptide" evidence="2">
    <location>
        <begin position="1"/>
        <end position="21"/>
    </location>
</feature>
<dbReference type="Pfam" id="PF07510">
    <property type="entry name" value="GmrSD_C"/>
    <property type="match status" value="1"/>
</dbReference>
<feature type="region of interest" description="Disordered" evidence="1">
    <location>
        <begin position="32"/>
        <end position="69"/>
    </location>
</feature>
<gene>
    <name evidence="4" type="ORF">AHOG_10800</name>
</gene>
<reference evidence="4 5" key="1">
    <citation type="submission" date="2017-07" db="EMBL/GenBank/DDBJ databases">
        <title>Complete genome sequence of Actinoalloteichus hoggarensis DSM 45943, type strain of Actinoalloteichus hoggarensis.</title>
        <authorList>
            <person name="Ruckert C."/>
            <person name="Nouioui I."/>
            <person name="Willmese J."/>
            <person name="van Wezel G."/>
            <person name="Klenk H.-P."/>
            <person name="Kalinowski J."/>
            <person name="Zotchev S.B."/>
        </authorList>
    </citation>
    <scope>NUCLEOTIDE SEQUENCE [LARGE SCALE GENOMIC DNA]</scope>
    <source>
        <strain evidence="4 5">DSM 45943</strain>
    </source>
</reference>
<dbReference type="KEGG" id="ahg:AHOG_10800"/>
<organism evidence="4 5">
    <name type="scientific">Actinoalloteichus hoggarensis</name>
    <dbReference type="NCBI Taxonomy" id="1470176"/>
    <lineage>
        <taxon>Bacteria</taxon>
        <taxon>Bacillati</taxon>
        <taxon>Actinomycetota</taxon>
        <taxon>Actinomycetes</taxon>
        <taxon>Pseudonocardiales</taxon>
        <taxon>Pseudonocardiaceae</taxon>
        <taxon>Actinoalloteichus</taxon>
    </lineage>
</organism>
<evidence type="ECO:0000256" key="1">
    <source>
        <dbReference type="SAM" id="MobiDB-lite"/>
    </source>
</evidence>
<keyword evidence="5" id="KW-1185">Reference proteome</keyword>